<dbReference type="InterPro" id="IPR028217">
    <property type="entry name" value="Rsa3_C"/>
</dbReference>
<accession>A0ABR3A7N9</accession>
<feature type="region of interest" description="Disordered" evidence="8">
    <location>
        <begin position="1"/>
        <end position="152"/>
    </location>
</feature>
<evidence type="ECO:0000259" key="9">
    <source>
        <dbReference type="Pfam" id="PF14615"/>
    </source>
</evidence>
<dbReference type="PANTHER" id="PTHR28127">
    <property type="entry name" value="RIBOSOME ASSEMBLY PROTEIN 3"/>
    <property type="match status" value="1"/>
</dbReference>
<dbReference type="Pfam" id="PF14615">
    <property type="entry name" value="Rsa3"/>
    <property type="match status" value="1"/>
</dbReference>
<keyword evidence="11" id="KW-1185">Reference proteome</keyword>
<dbReference type="PANTHER" id="PTHR28127:SF1">
    <property type="entry name" value="RIBOSOME ASSEMBLY PROTEIN 3"/>
    <property type="match status" value="1"/>
</dbReference>
<evidence type="ECO:0000256" key="4">
    <source>
        <dbReference type="ARBA" id="ARBA00015339"/>
    </source>
</evidence>
<keyword evidence="7" id="KW-0687">Ribonucleoprotein</keyword>
<keyword evidence="6" id="KW-0539">Nucleus</keyword>
<evidence type="ECO:0000256" key="7">
    <source>
        <dbReference type="ARBA" id="ARBA00023274"/>
    </source>
</evidence>
<feature type="compositionally biased region" description="Low complexity" evidence="8">
    <location>
        <begin position="56"/>
        <end position="65"/>
    </location>
</feature>
<evidence type="ECO:0000256" key="5">
    <source>
        <dbReference type="ARBA" id="ARBA00022517"/>
    </source>
</evidence>
<feature type="compositionally biased region" description="Low complexity" evidence="8">
    <location>
        <begin position="24"/>
        <end position="35"/>
    </location>
</feature>
<comment type="subcellular location">
    <subcellularLocation>
        <location evidence="2">Nucleus</location>
        <location evidence="2">Nucleolus</location>
    </subcellularLocation>
</comment>
<evidence type="ECO:0000256" key="1">
    <source>
        <dbReference type="ARBA" id="ARBA00003035"/>
    </source>
</evidence>
<reference evidence="10 11" key="1">
    <citation type="submission" date="2024-05" db="EMBL/GenBank/DDBJ databases">
        <title>A draft genome resource for the thread blight pathogen Marasmius tenuissimus strain MS-2.</title>
        <authorList>
            <person name="Yulfo-Soto G.E."/>
            <person name="Baruah I.K."/>
            <person name="Amoako-Attah I."/>
            <person name="Bukari Y."/>
            <person name="Meinhardt L.W."/>
            <person name="Bailey B.A."/>
            <person name="Cohen S.P."/>
        </authorList>
    </citation>
    <scope>NUCLEOTIDE SEQUENCE [LARGE SCALE GENOMIC DNA]</scope>
    <source>
        <strain evidence="10 11">MS-2</strain>
    </source>
</reference>
<dbReference type="EMBL" id="JBBXMP010000009">
    <property type="protein sequence ID" value="KAL0070011.1"/>
    <property type="molecule type" value="Genomic_DNA"/>
</dbReference>
<protein>
    <recommendedName>
        <fullName evidence="4">Ribosome assembly protein 3</fullName>
    </recommendedName>
</protein>
<evidence type="ECO:0000313" key="11">
    <source>
        <dbReference type="Proteomes" id="UP001437256"/>
    </source>
</evidence>
<gene>
    <name evidence="10" type="ORF">AAF712_002908</name>
</gene>
<organism evidence="10 11">
    <name type="scientific">Marasmius tenuissimus</name>
    <dbReference type="NCBI Taxonomy" id="585030"/>
    <lineage>
        <taxon>Eukaryota</taxon>
        <taxon>Fungi</taxon>
        <taxon>Dikarya</taxon>
        <taxon>Basidiomycota</taxon>
        <taxon>Agaricomycotina</taxon>
        <taxon>Agaricomycetes</taxon>
        <taxon>Agaricomycetidae</taxon>
        <taxon>Agaricales</taxon>
        <taxon>Marasmiineae</taxon>
        <taxon>Marasmiaceae</taxon>
        <taxon>Marasmius</taxon>
    </lineage>
</organism>
<evidence type="ECO:0000256" key="8">
    <source>
        <dbReference type="SAM" id="MobiDB-lite"/>
    </source>
</evidence>
<evidence type="ECO:0000256" key="3">
    <source>
        <dbReference type="ARBA" id="ARBA00006256"/>
    </source>
</evidence>
<comment type="similarity">
    <text evidence="3">Belongs to the RSA3 family.</text>
</comment>
<proteinExistence type="inferred from homology"/>
<name>A0ABR3A7N9_9AGAR</name>
<keyword evidence="5" id="KW-0690">Ribosome biogenesis</keyword>
<feature type="compositionally biased region" description="Low complexity" evidence="8">
    <location>
        <begin position="75"/>
        <end position="85"/>
    </location>
</feature>
<dbReference type="InterPro" id="IPR051898">
    <property type="entry name" value="Ribosome_Assembly_3"/>
</dbReference>
<evidence type="ECO:0000256" key="2">
    <source>
        <dbReference type="ARBA" id="ARBA00004604"/>
    </source>
</evidence>
<evidence type="ECO:0000256" key="6">
    <source>
        <dbReference type="ARBA" id="ARBA00023242"/>
    </source>
</evidence>
<feature type="compositionally biased region" description="Basic residues" evidence="8">
    <location>
        <begin position="10"/>
        <end position="21"/>
    </location>
</feature>
<comment type="function">
    <text evidence="1">Required for efficient biogenesis of the 60S ribosomal subunit.</text>
</comment>
<sequence length="216" mass="23302">MAAAAAKPAVPRKRNRKRKRRADFSSSFSSSSSSDPDSESDTEKPGVAVKVTRKVAPTAPAATTAGKKDGLDGPSSSSESSASSSEESDSDDELQKRRPRTQTRVEPGTHEGMAPIEESRARSASPPPPSTAIPSFLEPQDGQTSEQREQEMRDKFRKFWMSAVADGFKDDLEEIRKEPNLTTSKLSLLIESLASGADLFSATEKNGVNEMEILIG</sequence>
<feature type="domain" description="Ribosome-assembly protein 3 C-terminal" evidence="9">
    <location>
        <begin position="156"/>
        <end position="201"/>
    </location>
</feature>
<comment type="caution">
    <text evidence="10">The sequence shown here is derived from an EMBL/GenBank/DDBJ whole genome shotgun (WGS) entry which is preliminary data.</text>
</comment>
<evidence type="ECO:0000313" key="10">
    <source>
        <dbReference type="EMBL" id="KAL0070011.1"/>
    </source>
</evidence>
<dbReference type="Proteomes" id="UP001437256">
    <property type="component" value="Unassembled WGS sequence"/>
</dbReference>